<dbReference type="Pfam" id="PF02036">
    <property type="entry name" value="SCP2"/>
    <property type="match status" value="1"/>
</dbReference>
<protein>
    <recommendedName>
        <fullName evidence="1">SCP2 domain-containing protein</fullName>
    </recommendedName>
</protein>
<name>A0A382G5U5_9ZZZZ</name>
<evidence type="ECO:0000259" key="1">
    <source>
        <dbReference type="Pfam" id="PF02036"/>
    </source>
</evidence>
<dbReference type="InterPro" id="IPR003033">
    <property type="entry name" value="SCP2_sterol-bd_dom"/>
</dbReference>
<sequence>MFRLTLEKTLNHLINTNNIDAEGLDNKIIGLSVDEFNLKLLFMFTNSRVFVMEMHDQQNVDVDIKLNKTAFLSLFKGASFEELIESDEIDINGSVKTAQQLADLIALASIDVEELVSHYTGDIIAHQLGKSIKLVKGKANNDKVNIIETLKNDLTTLLVAPSRSRFFNNKTH</sequence>
<reference evidence="2" key="1">
    <citation type="submission" date="2018-05" db="EMBL/GenBank/DDBJ databases">
        <authorList>
            <person name="Lanie J.A."/>
            <person name="Ng W.-L."/>
            <person name="Kazmierczak K.M."/>
            <person name="Andrzejewski T.M."/>
            <person name="Davidsen T.M."/>
            <person name="Wayne K.J."/>
            <person name="Tettelin H."/>
            <person name="Glass J.I."/>
            <person name="Rusch D."/>
            <person name="Podicherti R."/>
            <person name="Tsui H.-C.T."/>
            <person name="Winkler M.E."/>
        </authorList>
    </citation>
    <scope>NUCLEOTIDE SEQUENCE</scope>
</reference>
<dbReference type="AlphaFoldDB" id="A0A382G5U5"/>
<dbReference type="SUPFAM" id="SSF55718">
    <property type="entry name" value="SCP-like"/>
    <property type="match status" value="1"/>
</dbReference>
<gene>
    <name evidence="2" type="ORF">METZ01_LOCUS222771</name>
</gene>
<dbReference type="PANTHER" id="PTHR38693:SF1">
    <property type="entry name" value="UBIQUINONE BIOSYNTHESIS ACCESSORY FACTOR UBIJ"/>
    <property type="match status" value="1"/>
</dbReference>
<dbReference type="EMBL" id="UINC01053421">
    <property type="protein sequence ID" value="SVB69917.1"/>
    <property type="molecule type" value="Genomic_DNA"/>
</dbReference>
<accession>A0A382G5U5</accession>
<proteinExistence type="predicted"/>
<dbReference type="InterPro" id="IPR038989">
    <property type="entry name" value="UbiJ"/>
</dbReference>
<dbReference type="GO" id="GO:0006744">
    <property type="term" value="P:ubiquinone biosynthetic process"/>
    <property type="evidence" value="ECO:0007669"/>
    <property type="project" value="InterPro"/>
</dbReference>
<organism evidence="2">
    <name type="scientific">marine metagenome</name>
    <dbReference type="NCBI Taxonomy" id="408172"/>
    <lineage>
        <taxon>unclassified sequences</taxon>
        <taxon>metagenomes</taxon>
        <taxon>ecological metagenomes</taxon>
    </lineage>
</organism>
<dbReference type="PANTHER" id="PTHR38693">
    <property type="entry name" value="UBIQUINONE BIOSYNTHESIS PROTEIN UBIJ"/>
    <property type="match status" value="1"/>
</dbReference>
<feature type="domain" description="SCP2" evidence="1">
    <location>
        <begin position="17"/>
        <end position="105"/>
    </location>
</feature>
<evidence type="ECO:0000313" key="2">
    <source>
        <dbReference type="EMBL" id="SVB69917.1"/>
    </source>
</evidence>
<dbReference type="InterPro" id="IPR036527">
    <property type="entry name" value="SCP2_sterol-bd_dom_sf"/>
</dbReference>